<dbReference type="OrthoDB" id="3993201at2759"/>
<dbReference type="AlphaFoldDB" id="A0A4U0WJK8"/>
<accession>A0A4U0WJK8</accession>
<gene>
    <name evidence="2" type="ORF">B0A49_12191</name>
</gene>
<dbReference type="Pfam" id="PF02037">
    <property type="entry name" value="SAP"/>
    <property type="match status" value="1"/>
</dbReference>
<dbReference type="Gene3D" id="1.10.720.30">
    <property type="entry name" value="SAP domain"/>
    <property type="match status" value="1"/>
</dbReference>
<organism evidence="2 3">
    <name type="scientific">Cryomyces minteri</name>
    <dbReference type="NCBI Taxonomy" id="331657"/>
    <lineage>
        <taxon>Eukaryota</taxon>
        <taxon>Fungi</taxon>
        <taxon>Dikarya</taxon>
        <taxon>Ascomycota</taxon>
        <taxon>Pezizomycotina</taxon>
        <taxon>Dothideomycetes</taxon>
        <taxon>Dothideomycetes incertae sedis</taxon>
        <taxon>Cryomyces</taxon>
    </lineage>
</organism>
<feature type="domain" description="SAP" evidence="1">
    <location>
        <begin position="45"/>
        <end position="79"/>
    </location>
</feature>
<dbReference type="InterPro" id="IPR003034">
    <property type="entry name" value="SAP_dom"/>
</dbReference>
<reference evidence="2 3" key="1">
    <citation type="submission" date="2017-03" db="EMBL/GenBank/DDBJ databases">
        <title>Genomes of endolithic fungi from Antarctica.</title>
        <authorList>
            <person name="Coleine C."/>
            <person name="Masonjones S."/>
            <person name="Stajich J.E."/>
        </authorList>
    </citation>
    <scope>NUCLEOTIDE SEQUENCE [LARGE SCALE GENOMIC DNA]</scope>
    <source>
        <strain evidence="2 3">CCFEE 5187</strain>
    </source>
</reference>
<dbReference type="PROSITE" id="PS50800">
    <property type="entry name" value="SAP"/>
    <property type="match status" value="1"/>
</dbReference>
<proteinExistence type="predicted"/>
<dbReference type="SUPFAM" id="SSF68906">
    <property type="entry name" value="SAP domain"/>
    <property type="match status" value="1"/>
</dbReference>
<dbReference type="EMBL" id="NAJN01001545">
    <property type="protein sequence ID" value="TKA62533.1"/>
    <property type="molecule type" value="Genomic_DNA"/>
</dbReference>
<keyword evidence="3" id="KW-1185">Reference proteome</keyword>
<sequence>MAAPRAASFRTLRSLAASTQVRQLHMTGPATFSSPLLTSERPAINLPRDTAGLRAECKKRGLDVTGSKHELMSRLNAHELTHSQAFSTALDQTTRPTAASSVAGTPVRHFNTSRSLKAVGDTSTIDFAFLPDFDPENPEVHQVRVPLLPTNFFPPRNGVHAPEAVEQEVMRPTISTASADNSAVSALSDVHDNAAMPIDFHAMAEKITSVTEQLKSSAIEEPVGMVRQVWNGFLEDLMGPRKKSGSAA</sequence>
<comment type="caution">
    <text evidence="2">The sequence shown here is derived from an EMBL/GenBank/DDBJ whole genome shotgun (WGS) entry which is preliminary data.</text>
</comment>
<name>A0A4U0WJK8_9PEZI</name>
<evidence type="ECO:0000313" key="3">
    <source>
        <dbReference type="Proteomes" id="UP000308768"/>
    </source>
</evidence>
<evidence type="ECO:0000313" key="2">
    <source>
        <dbReference type="EMBL" id="TKA62533.1"/>
    </source>
</evidence>
<dbReference type="InterPro" id="IPR036361">
    <property type="entry name" value="SAP_dom_sf"/>
</dbReference>
<dbReference type="SMART" id="SM00513">
    <property type="entry name" value="SAP"/>
    <property type="match status" value="1"/>
</dbReference>
<protein>
    <recommendedName>
        <fullName evidence="1">SAP domain-containing protein</fullName>
    </recommendedName>
</protein>
<dbReference type="Proteomes" id="UP000308768">
    <property type="component" value="Unassembled WGS sequence"/>
</dbReference>
<evidence type="ECO:0000259" key="1">
    <source>
        <dbReference type="PROSITE" id="PS50800"/>
    </source>
</evidence>